<dbReference type="EMBL" id="JAZDQU010000002">
    <property type="protein sequence ID" value="MEE1885745.1"/>
    <property type="molecule type" value="Genomic_DNA"/>
</dbReference>
<evidence type="ECO:0000313" key="2">
    <source>
        <dbReference type="Proteomes" id="UP001337681"/>
    </source>
</evidence>
<keyword evidence="2" id="KW-1185">Reference proteome</keyword>
<reference evidence="1 2" key="1">
    <citation type="submission" date="2024-01" db="EMBL/GenBank/DDBJ databases">
        <title>Pedobacter sp. nov., isolated from oil-contaminated soil.</title>
        <authorList>
            <person name="Le N.T.T."/>
        </authorList>
    </citation>
    <scope>NUCLEOTIDE SEQUENCE [LARGE SCALE GENOMIC DNA]</scope>
    <source>
        <strain evidence="1 2">VNH31</strain>
    </source>
</reference>
<accession>A0ABU7H3P8</accession>
<name>A0ABU7H3P8_9SPHI</name>
<comment type="caution">
    <text evidence="1">The sequence shown here is derived from an EMBL/GenBank/DDBJ whole genome shotgun (WGS) entry which is preliminary data.</text>
</comment>
<dbReference type="InterPro" id="IPR010321">
    <property type="entry name" value="DUF922"/>
</dbReference>
<proteinExistence type="predicted"/>
<dbReference type="RefSeq" id="WP_330146640.1">
    <property type="nucleotide sequence ID" value="NZ_JAZDQU010000002.1"/>
</dbReference>
<organism evidence="1 2">
    <name type="scientific">Pedobacter flavus</name>
    <dbReference type="NCBI Taxonomy" id="3113906"/>
    <lineage>
        <taxon>Bacteria</taxon>
        <taxon>Pseudomonadati</taxon>
        <taxon>Bacteroidota</taxon>
        <taxon>Sphingobacteriia</taxon>
        <taxon>Sphingobacteriales</taxon>
        <taxon>Sphingobacteriaceae</taxon>
        <taxon>Pedobacter</taxon>
    </lineage>
</organism>
<gene>
    <name evidence="1" type="ORF">VRU49_09985</name>
</gene>
<sequence length="175" mass="20746">MFKYIVLFSALFLITAIPQHKPIKLNWDVHFKGEPNLKSKYTALTSLVFRYGYESAVSNNKVSLKFNFHADVNPQKSWYKSDRIKNKEEKDYLLNHEQGHVNLNFLLKKEAERVLVKAKYSAKDYKTTIKKLGDSIIKKYDNLQKQYDEETEHSLNKKSQQNWDNYIDNLLESYN</sequence>
<dbReference type="Pfam" id="PF06037">
    <property type="entry name" value="DUF922"/>
    <property type="match status" value="1"/>
</dbReference>
<evidence type="ECO:0000313" key="1">
    <source>
        <dbReference type="EMBL" id="MEE1885745.1"/>
    </source>
</evidence>
<protein>
    <submittedName>
        <fullName evidence="1">DUF922 domain-containing protein</fullName>
    </submittedName>
</protein>
<dbReference type="Proteomes" id="UP001337681">
    <property type="component" value="Unassembled WGS sequence"/>
</dbReference>